<gene>
    <name evidence="2" type="ORF">DEHRE_07260</name>
</gene>
<dbReference type="Pfam" id="PF03861">
    <property type="entry name" value="ANTAR"/>
    <property type="match status" value="1"/>
</dbReference>
<dbReference type="InterPro" id="IPR008327">
    <property type="entry name" value="Sig_transdc_resp-reg_antiterm"/>
</dbReference>
<feature type="domain" description="ANTAR" evidence="1">
    <location>
        <begin position="122"/>
        <end position="182"/>
    </location>
</feature>
<name>A0ABM5P5M3_DEHRP</name>
<dbReference type="InterPro" id="IPR005561">
    <property type="entry name" value="ANTAR"/>
</dbReference>
<sequence length="188" mass="21063">MKRAILISQEKQINELNAILPLANYQAIARTDSGIEALRMAQRVEPDLIICGGDIHGISPLDLVQNLVHANICPVIFVLDQKDYVNLDFALKTNVHHIMTAPLRAIDVVSGIAQAEHRFNREIELRKEMNKLNDELKTRKLVYQAILILIAAGTDEETAYASIRTEAMTSRKTIRAIAAEVVKGTWRP</sequence>
<dbReference type="Gene3D" id="1.10.10.10">
    <property type="entry name" value="Winged helix-like DNA-binding domain superfamily/Winged helix DNA-binding domain"/>
    <property type="match status" value="1"/>
</dbReference>
<proteinExistence type="predicted"/>
<reference evidence="2 3" key="1">
    <citation type="journal article" date="2013" name="Stand. Genomic Sci.">
        <title>Complete genome sequence of Dehalobacter restrictus PER-K23(T.).</title>
        <authorList>
            <person name="Kruse T."/>
            <person name="Maillard J."/>
            <person name="Goodwin L."/>
            <person name="Woyke T."/>
            <person name="Teshima H."/>
            <person name="Bruce D."/>
            <person name="Detter C."/>
            <person name="Tapia R."/>
            <person name="Han C."/>
            <person name="Huntemann M."/>
            <person name="Wei C.L."/>
            <person name="Han J."/>
            <person name="Chen A."/>
            <person name="Kyrpides N."/>
            <person name="Szeto E."/>
            <person name="Markowitz V."/>
            <person name="Ivanova N."/>
            <person name="Pagani I."/>
            <person name="Pati A."/>
            <person name="Pitluck S."/>
            <person name="Nolan M."/>
            <person name="Holliger C."/>
            <person name="Smidt H."/>
        </authorList>
    </citation>
    <scope>NUCLEOTIDE SEQUENCE [LARGE SCALE GENOMIC DNA]</scope>
    <source>
        <strain evidence="3">DSM 9455</strain>
    </source>
</reference>
<evidence type="ECO:0000313" key="2">
    <source>
        <dbReference type="EMBL" id="AHF09904.1"/>
    </source>
</evidence>
<protein>
    <submittedName>
        <fullName evidence="2">Response regulator receiver</fullName>
    </submittedName>
</protein>
<evidence type="ECO:0000313" key="3">
    <source>
        <dbReference type="Proteomes" id="UP000018934"/>
    </source>
</evidence>
<dbReference type="RefSeq" id="WP_025205623.1">
    <property type="nucleotide sequence ID" value="NZ_CP007033.1"/>
</dbReference>
<dbReference type="SMART" id="SM01012">
    <property type="entry name" value="ANTAR"/>
    <property type="match status" value="1"/>
</dbReference>
<dbReference type="PIRSF" id="PIRSF036382">
    <property type="entry name" value="RR_antiterm"/>
    <property type="match status" value="1"/>
</dbReference>
<dbReference type="InterPro" id="IPR036388">
    <property type="entry name" value="WH-like_DNA-bd_sf"/>
</dbReference>
<dbReference type="Proteomes" id="UP000018934">
    <property type="component" value="Chromosome"/>
</dbReference>
<dbReference type="Gene3D" id="3.40.50.2300">
    <property type="match status" value="1"/>
</dbReference>
<dbReference type="PROSITE" id="PS50921">
    <property type="entry name" value="ANTAR"/>
    <property type="match status" value="1"/>
</dbReference>
<dbReference type="SUPFAM" id="SSF52172">
    <property type="entry name" value="CheY-like"/>
    <property type="match status" value="1"/>
</dbReference>
<accession>A0ABM5P5M3</accession>
<evidence type="ECO:0000259" key="1">
    <source>
        <dbReference type="PROSITE" id="PS50921"/>
    </source>
</evidence>
<dbReference type="EMBL" id="CP007033">
    <property type="protein sequence ID" value="AHF09904.1"/>
    <property type="molecule type" value="Genomic_DNA"/>
</dbReference>
<organism evidence="2 3">
    <name type="scientific">Dehalobacter restrictus (strain DSM 9455 / PER-K23)</name>
    <dbReference type="NCBI Taxonomy" id="871738"/>
    <lineage>
        <taxon>Bacteria</taxon>
        <taxon>Bacillati</taxon>
        <taxon>Bacillota</taxon>
        <taxon>Clostridia</taxon>
        <taxon>Eubacteriales</taxon>
        <taxon>Desulfitobacteriaceae</taxon>
        <taxon>Dehalobacter</taxon>
    </lineage>
</organism>
<dbReference type="InterPro" id="IPR011006">
    <property type="entry name" value="CheY-like_superfamily"/>
</dbReference>
<keyword evidence="3" id="KW-1185">Reference proteome</keyword>